<name>A0A947DGY5_9CYAN</name>
<protein>
    <submittedName>
        <fullName evidence="2">Uncharacterized protein</fullName>
    </submittedName>
</protein>
<reference evidence="2" key="1">
    <citation type="submission" date="2020-11" db="EMBL/GenBank/DDBJ databases">
        <authorList>
            <person name="Konstantinou D."/>
            <person name="Gkelis S."/>
            <person name="Popin R."/>
            <person name="Fewer D."/>
            <person name="Sivonen K."/>
        </authorList>
    </citation>
    <scope>NUCLEOTIDE SEQUENCE</scope>
    <source>
        <strain evidence="2">TAU-MAC 1115</strain>
    </source>
</reference>
<comment type="caution">
    <text evidence="2">The sequence shown here is derived from an EMBL/GenBank/DDBJ whole genome shotgun (WGS) entry which is preliminary data.</text>
</comment>
<evidence type="ECO:0000313" key="3">
    <source>
        <dbReference type="Proteomes" id="UP000717364"/>
    </source>
</evidence>
<dbReference type="AlphaFoldDB" id="A0A947DGY5"/>
<dbReference type="Proteomes" id="UP000717364">
    <property type="component" value="Unassembled WGS sequence"/>
</dbReference>
<dbReference type="EMBL" id="JADOES010000034">
    <property type="protein sequence ID" value="MBT9316883.1"/>
    <property type="molecule type" value="Genomic_DNA"/>
</dbReference>
<evidence type="ECO:0000256" key="1">
    <source>
        <dbReference type="SAM" id="MobiDB-lite"/>
    </source>
</evidence>
<feature type="region of interest" description="Disordered" evidence="1">
    <location>
        <begin position="26"/>
        <end position="48"/>
    </location>
</feature>
<gene>
    <name evidence="2" type="ORF">IXB50_15750</name>
</gene>
<evidence type="ECO:0000313" key="2">
    <source>
        <dbReference type="EMBL" id="MBT9316883.1"/>
    </source>
</evidence>
<accession>A0A947DGY5</accession>
<dbReference type="RefSeq" id="WP_215609950.1">
    <property type="nucleotide sequence ID" value="NZ_JADOES010000034.1"/>
</dbReference>
<reference evidence="2" key="2">
    <citation type="journal article" date="2021" name="Mar. Drugs">
        <title>Genome Reduction and Secondary Metabolism of the Marine Sponge-Associated Cyanobacterium Leptothoe.</title>
        <authorList>
            <person name="Konstantinou D."/>
            <person name="Popin R.V."/>
            <person name="Fewer D.P."/>
            <person name="Sivonen K."/>
            <person name="Gkelis S."/>
        </authorList>
    </citation>
    <scope>NUCLEOTIDE SEQUENCE</scope>
    <source>
        <strain evidence="2">TAU-MAC 1115</strain>
    </source>
</reference>
<keyword evidence="3" id="KW-1185">Reference proteome</keyword>
<proteinExistence type="predicted"/>
<organism evidence="2 3">
    <name type="scientific">Leptothoe spongobia TAU-MAC 1115</name>
    <dbReference type="NCBI Taxonomy" id="1967444"/>
    <lineage>
        <taxon>Bacteria</taxon>
        <taxon>Bacillati</taxon>
        <taxon>Cyanobacteriota</taxon>
        <taxon>Cyanophyceae</taxon>
        <taxon>Nodosilineales</taxon>
        <taxon>Cymatolegaceae</taxon>
        <taxon>Leptothoe</taxon>
        <taxon>Leptothoe spongobia</taxon>
    </lineage>
</organism>
<sequence length="48" mass="5773">MDRKSEGIENSFEKGMLYVEMGRAKQQRDNLINRPRRNPYLMQLKTTQ</sequence>